<dbReference type="SUPFAM" id="SSF63829">
    <property type="entry name" value="Calcium-dependent phosphotriesterase"/>
    <property type="match status" value="1"/>
</dbReference>
<organism evidence="3 4">
    <name type="scientific">Actinomadura adrarensis</name>
    <dbReference type="NCBI Taxonomy" id="1819600"/>
    <lineage>
        <taxon>Bacteria</taxon>
        <taxon>Bacillati</taxon>
        <taxon>Actinomycetota</taxon>
        <taxon>Actinomycetes</taxon>
        <taxon>Streptosporangiales</taxon>
        <taxon>Thermomonosporaceae</taxon>
        <taxon>Actinomadura</taxon>
    </lineage>
</organism>
<gene>
    <name evidence="3" type="ORF">ACFQ07_27065</name>
</gene>
<dbReference type="InterPro" id="IPR000601">
    <property type="entry name" value="PKD_dom"/>
</dbReference>
<dbReference type="InterPro" id="IPR011042">
    <property type="entry name" value="6-blade_b-propeller_TolB-like"/>
</dbReference>
<proteinExistence type="predicted"/>
<dbReference type="CDD" id="cd00146">
    <property type="entry name" value="PKD"/>
    <property type="match status" value="1"/>
</dbReference>
<dbReference type="SMART" id="SM00089">
    <property type="entry name" value="PKD"/>
    <property type="match status" value="1"/>
</dbReference>
<feature type="domain" description="PKD" evidence="2">
    <location>
        <begin position="310"/>
        <end position="393"/>
    </location>
</feature>
<reference evidence="4" key="1">
    <citation type="journal article" date="2019" name="Int. J. Syst. Evol. Microbiol.">
        <title>The Global Catalogue of Microorganisms (GCM) 10K type strain sequencing project: providing services to taxonomists for standard genome sequencing and annotation.</title>
        <authorList>
            <consortium name="The Broad Institute Genomics Platform"/>
            <consortium name="The Broad Institute Genome Sequencing Center for Infectious Disease"/>
            <person name="Wu L."/>
            <person name="Ma J."/>
        </authorList>
    </citation>
    <scope>NUCLEOTIDE SEQUENCE [LARGE SCALE GENOMIC DNA]</scope>
    <source>
        <strain evidence="4">JCM 31696</strain>
    </source>
</reference>
<evidence type="ECO:0000259" key="2">
    <source>
        <dbReference type="PROSITE" id="PS50093"/>
    </source>
</evidence>
<accession>A0ABW3CN46</accession>
<comment type="caution">
    <text evidence="3">The sequence shown here is derived from an EMBL/GenBank/DDBJ whole genome shotgun (WGS) entry which is preliminary data.</text>
</comment>
<protein>
    <submittedName>
        <fullName evidence="3">PKD domain-containing protein</fullName>
    </submittedName>
</protein>
<dbReference type="Gene3D" id="2.60.40.10">
    <property type="entry name" value="Immunoglobulins"/>
    <property type="match status" value="1"/>
</dbReference>
<evidence type="ECO:0000313" key="3">
    <source>
        <dbReference type="EMBL" id="MFD0855929.1"/>
    </source>
</evidence>
<feature type="region of interest" description="Disordered" evidence="1">
    <location>
        <begin position="1"/>
        <end position="24"/>
    </location>
</feature>
<evidence type="ECO:0000256" key="1">
    <source>
        <dbReference type="SAM" id="MobiDB-lite"/>
    </source>
</evidence>
<dbReference type="Pfam" id="PF07995">
    <property type="entry name" value="GSDH"/>
    <property type="match status" value="1"/>
</dbReference>
<dbReference type="InterPro" id="IPR035986">
    <property type="entry name" value="PKD_dom_sf"/>
</dbReference>
<dbReference type="PANTHER" id="PTHR19328">
    <property type="entry name" value="HEDGEHOG-INTERACTING PROTEIN"/>
    <property type="match status" value="1"/>
</dbReference>
<dbReference type="Proteomes" id="UP001597083">
    <property type="component" value="Unassembled WGS sequence"/>
</dbReference>
<feature type="non-terminal residue" evidence="3">
    <location>
        <position position="1"/>
    </location>
</feature>
<dbReference type="EMBL" id="JBHTIR010003863">
    <property type="protein sequence ID" value="MFD0855929.1"/>
    <property type="molecule type" value="Genomic_DNA"/>
</dbReference>
<dbReference type="SUPFAM" id="SSF49299">
    <property type="entry name" value="PKD domain"/>
    <property type="match status" value="1"/>
</dbReference>
<name>A0ABW3CN46_9ACTN</name>
<dbReference type="InterPro" id="IPR022409">
    <property type="entry name" value="PKD/Chitinase_dom"/>
</dbReference>
<dbReference type="Gene3D" id="2.120.10.30">
    <property type="entry name" value="TolB, C-terminal domain"/>
    <property type="match status" value="1"/>
</dbReference>
<evidence type="ECO:0000313" key="4">
    <source>
        <dbReference type="Proteomes" id="UP001597083"/>
    </source>
</evidence>
<dbReference type="InterPro" id="IPR013783">
    <property type="entry name" value="Ig-like_fold"/>
</dbReference>
<dbReference type="InterPro" id="IPR012938">
    <property type="entry name" value="Glc/Sorbosone_DH"/>
</dbReference>
<dbReference type="PANTHER" id="PTHR19328:SF75">
    <property type="entry name" value="ALDOSE SUGAR DEHYDROGENASE YLII"/>
    <property type="match status" value="1"/>
</dbReference>
<dbReference type="PROSITE" id="PS50093">
    <property type="entry name" value="PKD"/>
    <property type="match status" value="1"/>
</dbReference>
<feature type="non-terminal residue" evidence="3">
    <location>
        <position position="456"/>
    </location>
</feature>
<keyword evidence="4" id="KW-1185">Reference proteome</keyword>
<dbReference type="Pfam" id="PF18911">
    <property type="entry name" value="PKD_4"/>
    <property type="match status" value="1"/>
</dbReference>
<sequence length="456" mass="49683">NGYAPNNDAPGMNPGFDARRGAGNSNDLRGKILRFRVAEDGSYTVPEGNLFAPGTPQTRPEIFVTGVRNPFRMDVDSETGTVSWADYGPDAGTPNPQRGPLGYVEWNITPISKPMNSGWPYCTGNNFNYNNWNFETAQPREFFDCAAGPTNTSRWNTGIEQLPPAVPADLYYGDNNTHQPPEWAGLTDFDPQGGQGPMGGPIYHYDENNPSTSKFPEYWDNKAFFAEFSQDYLAAFTVTHPDGPVTNIEHFLPNSALRTAAMPITDSPMDIEFGPDGSLYVLDYGDGFFRENPDAGLYRIDYSPNNKTPQARIRADRTSSSEAPLTVAFDASTSTDTEDGPLTYEWDFNGDGTFDATGVTASHTYTELGLYHARLRVTDSGGRAGLTSVEISVGNTAPVVTIQSPPNGGFFDWGQPLPFRIGVSDAEDGDSPVCSRVQWGFGLGHDTHSHPETSGT</sequence>